<dbReference type="GO" id="GO:0005634">
    <property type="term" value="C:nucleus"/>
    <property type="evidence" value="ECO:0007669"/>
    <property type="project" value="TreeGrafter"/>
</dbReference>
<protein>
    <submittedName>
        <fullName evidence="6">Uncharacterized protein</fullName>
    </submittedName>
</protein>
<dbReference type="PANTHER" id="PTHR46205">
    <property type="entry name" value="LOQUACIOUS, ISOFORM B"/>
    <property type="match status" value="1"/>
</dbReference>
<dbReference type="GO" id="GO:0035197">
    <property type="term" value="F:siRNA binding"/>
    <property type="evidence" value="ECO:0007669"/>
    <property type="project" value="TreeGrafter"/>
</dbReference>
<dbReference type="GO" id="GO:0016442">
    <property type="term" value="C:RISC complex"/>
    <property type="evidence" value="ECO:0007669"/>
    <property type="project" value="TreeGrafter"/>
</dbReference>
<reference evidence="6" key="2">
    <citation type="submission" date="2025-09" db="UniProtKB">
        <authorList>
            <consortium name="Ensembl"/>
        </authorList>
    </citation>
    <scope>IDENTIFICATION</scope>
</reference>
<keyword evidence="4" id="KW-0694">RNA-binding</keyword>
<dbReference type="Proteomes" id="UP000694383">
    <property type="component" value="Unplaced"/>
</dbReference>
<comment type="subcellular location">
    <subcellularLocation>
        <location evidence="1">Cytoplasm</location>
    </subcellularLocation>
</comment>
<evidence type="ECO:0000256" key="5">
    <source>
        <dbReference type="ARBA" id="ARBA00023158"/>
    </source>
</evidence>
<evidence type="ECO:0000313" key="6">
    <source>
        <dbReference type="Ensembl" id="ENSOSIP00000022751.1"/>
    </source>
</evidence>
<dbReference type="GO" id="GO:0030422">
    <property type="term" value="P:siRNA processing"/>
    <property type="evidence" value="ECO:0007669"/>
    <property type="project" value="TreeGrafter"/>
</dbReference>
<proteinExistence type="predicted"/>
<dbReference type="GO" id="GO:0005737">
    <property type="term" value="C:cytoplasm"/>
    <property type="evidence" value="ECO:0007669"/>
    <property type="project" value="UniProtKB-SubCell"/>
</dbReference>
<keyword evidence="5" id="KW-0943">RNA-mediated gene silencing</keyword>
<dbReference type="InterPro" id="IPR051247">
    <property type="entry name" value="RLC_Component"/>
</dbReference>
<dbReference type="AlphaFoldDB" id="A0A8C7Y883"/>
<organism evidence="6 7">
    <name type="scientific">Oryzias sinensis</name>
    <name type="common">Chinese medaka</name>
    <dbReference type="NCBI Taxonomy" id="183150"/>
    <lineage>
        <taxon>Eukaryota</taxon>
        <taxon>Metazoa</taxon>
        <taxon>Chordata</taxon>
        <taxon>Craniata</taxon>
        <taxon>Vertebrata</taxon>
        <taxon>Euteleostomi</taxon>
        <taxon>Actinopterygii</taxon>
        <taxon>Neopterygii</taxon>
        <taxon>Teleostei</taxon>
        <taxon>Neoteleostei</taxon>
        <taxon>Acanthomorphata</taxon>
        <taxon>Ovalentaria</taxon>
        <taxon>Atherinomorphae</taxon>
        <taxon>Beloniformes</taxon>
        <taxon>Adrianichthyidae</taxon>
        <taxon>Oryziinae</taxon>
        <taxon>Oryzias</taxon>
    </lineage>
</organism>
<name>A0A8C7Y883_9TELE</name>
<evidence type="ECO:0000256" key="1">
    <source>
        <dbReference type="ARBA" id="ARBA00004496"/>
    </source>
</evidence>
<keyword evidence="7" id="KW-1185">Reference proteome</keyword>
<dbReference type="Gene3D" id="3.30.160.20">
    <property type="match status" value="1"/>
</dbReference>
<evidence type="ECO:0000256" key="2">
    <source>
        <dbReference type="ARBA" id="ARBA00022490"/>
    </source>
</evidence>
<dbReference type="GeneTree" id="ENSGT01050000246578"/>
<keyword evidence="2" id="KW-0963">Cytoplasm</keyword>
<dbReference type="Ensembl" id="ENSOSIT00000024029.1">
    <property type="protein sequence ID" value="ENSOSIP00000022751.1"/>
    <property type="gene ID" value="ENSOSIG00000011960.1"/>
</dbReference>
<dbReference type="PANTHER" id="PTHR46205:SF2">
    <property type="entry name" value="INTERFERON-INDUCIBLE DOUBLE-STRANDED RNA-DEPENDENT PROTEIN KINASE ACTIVATOR A"/>
    <property type="match status" value="1"/>
</dbReference>
<dbReference type="GO" id="GO:0003725">
    <property type="term" value="F:double-stranded RNA binding"/>
    <property type="evidence" value="ECO:0007669"/>
    <property type="project" value="TreeGrafter"/>
</dbReference>
<keyword evidence="3" id="KW-0677">Repeat</keyword>
<sequence>ILNPVEPLWNNPGKTPIQILHEYGIKSGNHPMFMMEKAEGQAHQPSFVFSVTVGDVTCVGMLDRLLCFKSVQEITRSRYSYISDAAFAMLIFKRVILT</sequence>
<evidence type="ECO:0000313" key="7">
    <source>
        <dbReference type="Proteomes" id="UP000694383"/>
    </source>
</evidence>
<dbReference type="SUPFAM" id="SSF54768">
    <property type="entry name" value="dsRNA-binding domain-like"/>
    <property type="match status" value="1"/>
</dbReference>
<dbReference type="GO" id="GO:0070920">
    <property type="term" value="P:regulation of regulatory ncRNA processing"/>
    <property type="evidence" value="ECO:0007669"/>
    <property type="project" value="TreeGrafter"/>
</dbReference>
<accession>A0A8C7Y883</accession>
<dbReference type="GO" id="GO:0070578">
    <property type="term" value="C:RISC-loading complex"/>
    <property type="evidence" value="ECO:0007669"/>
    <property type="project" value="TreeGrafter"/>
</dbReference>
<reference evidence="6" key="1">
    <citation type="submission" date="2025-08" db="UniProtKB">
        <authorList>
            <consortium name="Ensembl"/>
        </authorList>
    </citation>
    <scope>IDENTIFICATION</scope>
</reference>
<evidence type="ECO:0000256" key="3">
    <source>
        <dbReference type="ARBA" id="ARBA00022737"/>
    </source>
</evidence>
<evidence type="ECO:0000256" key="4">
    <source>
        <dbReference type="ARBA" id="ARBA00022884"/>
    </source>
</evidence>